<dbReference type="CDD" id="cd06170">
    <property type="entry name" value="LuxR_C_like"/>
    <property type="match status" value="1"/>
</dbReference>
<dbReference type="EMBL" id="CADILD010000001">
    <property type="protein sequence ID" value="CAB3825131.1"/>
    <property type="molecule type" value="Genomic_DNA"/>
</dbReference>
<dbReference type="Gene3D" id="1.10.10.10">
    <property type="entry name" value="Winged helix-like DNA-binding domain superfamily/Winged helix DNA-binding domain"/>
    <property type="match status" value="1"/>
</dbReference>
<dbReference type="InterPro" id="IPR001789">
    <property type="entry name" value="Sig_transdc_resp-reg_receiver"/>
</dbReference>
<dbReference type="AlphaFoldDB" id="A0A6S7C8A4"/>
<keyword evidence="1 2" id="KW-0597">Phosphoprotein</keyword>
<dbReference type="Gene3D" id="3.40.50.2300">
    <property type="match status" value="1"/>
</dbReference>
<dbReference type="InterPro" id="IPR036388">
    <property type="entry name" value="WH-like_DNA-bd_sf"/>
</dbReference>
<dbReference type="Pfam" id="PF00196">
    <property type="entry name" value="GerE"/>
    <property type="match status" value="1"/>
</dbReference>
<dbReference type="InterPro" id="IPR011006">
    <property type="entry name" value="CheY-like_superfamily"/>
</dbReference>
<dbReference type="SMART" id="SM00448">
    <property type="entry name" value="REC"/>
    <property type="match status" value="1"/>
</dbReference>
<evidence type="ECO:0000259" key="4">
    <source>
        <dbReference type="PROSITE" id="PS50110"/>
    </source>
</evidence>
<dbReference type="Pfam" id="PF00072">
    <property type="entry name" value="Response_reg"/>
    <property type="match status" value="1"/>
</dbReference>
<dbReference type="SMART" id="SM00421">
    <property type="entry name" value="HTH_LUXR"/>
    <property type="match status" value="1"/>
</dbReference>
<accession>A0A6S7C8A4</accession>
<dbReference type="GO" id="GO:0006355">
    <property type="term" value="P:regulation of DNA-templated transcription"/>
    <property type="evidence" value="ECO:0007669"/>
    <property type="project" value="InterPro"/>
</dbReference>
<dbReference type="RefSeq" id="WP_175127550.1">
    <property type="nucleotide sequence ID" value="NZ_CADILD010000001.1"/>
</dbReference>
<name>A0A6S7C8A4_9BURK</name>
<dbReference type="PANTHER" id="PTHR45566">
    <property type="entry name" value="HTH-TYPE TRANSCRIPTIONAL REGULATOR YHJB-RELATED"/>
    <property type="match status" value="1"/>
</dbReference>
<dbReference type="InterPro" id="IPR051015">
    <property type="entry name" value="EvgA-like"/>
</dbReference>
<protein>
    <submittedName>
        <fullName evidence="5">Transcriptional regulatory protein DegU</fullName>
    </submittedName>
</protein>
<dbReference type="GO" id="GO:0000160">
    <property type="term" value="P:phosphorelay signal transduction system"/>
    <property type="evidence" value="ECO:0007669"/>
    <property type="project" value="InterPro"/>
</dbReference>
<dbReference type="PRINTS" id="PR00038">
    <property type="entry name" value="HTHLUXR"/>
</dbReference>
<feature type="domain" description="Response regulatory" evidence="4">
    <location>
        <begin position="3"/>
        <end position="120"/>
    </location>
</feature>
<dbReference type="PANTHER" id="PTHR45566:SF1">
    <property type="entry name" value="HTH-TYPE TRANSCRIPTIONAL REGULATOR YHJB-RELATED"/>
    <property type="match status" value="1"/>
</dbReference>
<gene>
    <name evidence="5" type="primary">degU_2</name>
    <name evidence="5" type="ORF">LMG1861_00466</name>
</gene>
<feature type="domain" description="HTH luxR-type" evidence="3">
    <location>
        <begin position="141"/>
        <end position="206"/>
    </location>
</feature>
<dbReference type="SUPFAM" id="SSF52172">
    <property type="entry name" value="CheY-like"/>
    <property type="match status" value="1"/>
</dbReference>
<reference evidence="5 6" key="1">
    <citation type="submission" date="2020-04" db="EMBL/GenBank/DDBJ databases">
        <authorList>
            <person name="De Canck E."/>
        </authorList>
    </citation>
    <scope>NUCLEOTIDE SEQUENCE [LARGE SCALE GENOMIC DNA]</scope>
    <source>
        <strain evidence="5 6">LMG 1861</strain>
    </source>
</reference>
<dbReference type="PROSITE" id="PS50043">
    <property type="entry name" value="HTH_LUXR_2"/>
    <property type="match status" value="1"/>
</dbReference>
<dbReference type="PROSITE" id="PS50110">
    <property type="entry name" value="RESPONSE_REGULATORY"/>
    <property type="match status" value="1"/>
</dbReference>
<dbReference type="CDD" id="cd17535">
    <property type="entry name" value="REC_NarL-like"/>
    <property type="match status" value="1"/>
</dbReference>
<feature type="modified residue" description="4-aspartylphosphate" evidence="2">
    <location>
        <position position="55"/>
    </location>
</feature>
<proteinExistence type="predicted"/>
<dbReference type="InterPro" id="IPR058245">
    <property type="entry name" value="NreC/VraR/RcsB-like_REC"/>
</dbReference>
<evidence type="ECO:0000259" key="3">
    <source>
        <dbReference type="PROSITE" id="PS50043"/>
    </source>
</evidence>
<evidence type="ECO:0000313" key="6">
    <source>
        <dbReference type="Proteomes" id="UP000494105"/>
    </source>
</evidence>
<organism evidence="5 6">
    <name type="scientific">Achromobacter piechaudii</name>
    <dbReference type="NCBI Taxonomy" id="72556"/>
    <lineage>
        <taxon>Bacteria</taxon>
        <taxon>Pseudomonadati</taxon>
        <taxon>Pseudomonadota</taxon>
        <taxon>Betaproteobacteria</taxon>
        <taxon>Burkholderiales</taxon>
        <taxon>Alcaligenaceae</taxon>
        <taxon>Achromobacter</taxon>
    </lineage>
</organism>
<evidence type="ECO:0000313" key="5">
    <source>
        <dbReference type="EMBL" id="CAB3825131.1"/>
    </source>
</evidence>
<evidence type="ECO:0000256" key="1">
    <source>
        <dbReference type="ARBA" id="ARBA00022553"/>
    </source>
</evidence>
<dbReference type="InterPro" id="IPR000792">
    <property type="entry name" value="Tscrpt_reg_LuxR_C"/>
</dbReference>
<dbReference type="Proteomes" id="UP000494105">
    <property type="component" value="Unassembled WGS sequence"/>
</dbReference>
<sequence length="212" mass="22960">MTAVLLVDDHAMFREALALALSNAVPSLTLHPAANGHEAMDVLARHDDITNVIMDYYLPDIAGAELLRRMHQRRAKLRVLVLSASEDPEDQRRAMDAGAQAFMNKSASCQELVAALDAINDAAQPAHRPVAAAAAPATQDEAALLRTLTPRQQEVLRLMCDGLRNKEISERLCMTEKTVKTHVSAILAALGVLNRTQATLVARRGGVFGRPA</sequence>
<evidence type="ECO:0000256" key="2">
    <source>
        <dbReference type="PROSITE-ProRule" id="PRU00169"/>
    </source>
</evidence>